<sequence length="430" mass="49175">MTSQTPGSQCYQNFVQSADFPEQPNNQFENDLISSWPNPSILDGVLEEPWTNTMWPTSTCDENGEKFDDEQVKIFLEGFDENKGCTEKSKLSSCAALPTLVMFYTTIKEMDEVINVKEVIQSKLRVWRDAICDARQINMEDIVVGLTEAAPILKELLEAFRSINEGDLLQTIRNIGDARARWNEGVQWQQDEVGNSTMPCIQEIKDAMSEAVSKVVLPLRHDLQNVMQTMALGCQYNQNPVQSDAFAEQSPLGLPFCEEPGINIMCSTSTCDENGEKFDDEQVTIFLQEWDENKGCIWGYYRKEQLSSCSAHPTLVMFYTTIKEMDEVREVKDVNISKLRVWRDAICNALHINMEVEFAKEHLTKIAYAYFASKTVDPKIYDQKKKLETQLGRISTMLELHDKCQSEAIFFNKSLNPGLFPYDLMARLKF</sequence>
<dbReference type="Proteomes" id="UP000239757">
    <property type="component" value="Unassembled WGS sequence"/>
</dbReference>
<proteinExistence type="predicted"/>
<dbReference type="OrthoDB" id="994611at2759"/>
<accession>A0A2P5WZP9</accession>
<protein>
    <submittedName>
        <fullName evidence="1">Uncharacterized protein</fullName>
    </submittedName>
</protein>
<dbReference type="AlphaFoldDB" id="A0A2P5WZP9"/>
<organism evidence="1 2">
    <name type="scientific">Gossypium barbadense</name>
    <name type="common">Sea Island cotton</name>
    <name type="synonym">Hibiscus barbadensis</name>
    <dbReference type="NCBI Taxonomy" id="3634"/>
    <lineage>
        <taxon>Eukaryota</taxon>
        <taxon>Viridiplantae</taxon>
        <taxon>Streptophyta</taxon>
        <taxon>Embryophyta</taxon>
        <taxon>Tracheophyta</taxon>
        <taxon>Spermatophyta</taxon>
        <taxon>Magnoliopsida</taxon>
        <taxon>eudicotyledons</taxon>
        <taxon>Gunneridae</taxon>
        <taxon>Pentapetalae</taxon>
        <taxon>rosids</taxon>
        <taxon>malvids</taxon>
        <taxon>Malvales</taxon>
        <taxon>Malvaceae</taxon>
        <taxon>Malvoideae</taxon>
        <taxon>Gossypium</taxon>
    </lineage>
</organism>
<dbReference type="PANTHER" id="PTHR35021:SF8">
    <property type="entry name" value="FIBER PROTEIN FB17"/>
    <property type="match status" value="1"/>
</dbReference>
<evidence type="ECO:0000313" key="1">
    <source>
        <dbReference type="EMBL" id="PPR96555.1"/>
    </source>
</evidence>
<dbReference type="EMBL" id="KZ666024">
    <property type="protein sequence ID" value="PPR96555.1"/>
    <property type="molecule type" value="Genomic_DNA"/>
</dbReference>
<name>A0A2P5WZP9_GOSBA</name>
<gene>
    <name evidence="1" type="ORF">GOBAR_AA24108</name>
</gene>
<reference evidence="1 2" key="1">
    <citation type="submission" date="2015-01" db="EMBL/GenBank/DDBJ databases">
        <title>Genome of allotetraploid Gossypium barbadense reveals genomic plasticity and fiber elongation in cotton evolution.</title>
        <authorList>
            <person name="Chen X."/>
            <person name="Liu X."/>
            <person name="Zhao B."/>
            <person name="Zheng H."/>
            <person name="Hu Y."/>
            <person name="Lu G."/>
            <person name="Yang C."/>
            <person name="Chen J."/>
            <person name="Shan C."/>
            <person name="Zhang L."/>
            <person name="Zhou Y."/>
            <person name="Wang L."/>
            <person name="Guo W."/>
            <person name="Bai Y."/>
            <person name="Ruan J."/>
            <person name="Shangguan X."/>
            <person name="Mao Y."/>
            <person name="Jiang J."/>
            <person name="Zhu Y."/>
            <person name="Lei J."/>
            <person name="Kang H."/>
            <person name="Chen S."/>
            <person name="He X."/>
            <person name="Wang R."/>
            <person name="Wang Y."/>
            <person name="Chen J."/>
            <person name="Wang L."/>
            <person name="Yu S."/>
            <person name="Wang B."/>
            <person name="Wei J."/>
            <person name="Song S."/>
            <person name="Lu X."/>
            <person name="Gao Z."/>
            <person name="Gu W."/>
            <person name="Deng X."/>
            <person name="Ma D."/>
            <person name="Wang S."/>
            <person name="Liang W."/>
            <person name="Fang L."/>
            <person name="Cai C."/>
            <person name="Zhu X."/>
            <person name="Zhou B."/>
            <person name="Zhang Y."/>
            <person name="Chen Z."/>
            <person name="Xu S."/>
            <person name="Zhu R."/>
            <person name="Wang S."/>
            <person name="Zhang T."/>
            <person name="Zhao G."/>
        </authorList>
    </citation>
    <scope>NUCLEOTIDE SEQUENCE [LARGE SCALE GENOMIC DNA]</scope>
    <source>
        <strain evidence="2">cv. Xinhai21</strain>
        <tissue evidence="1">Leaf</tissue>
    </source>
</reference>
<evidence type="ECO:0000313" key="2">
    <source>
        <dbReference type="Proteomes" id="UP000239757"/>
    </source>
</evidence>
<dbReference type="PANTHER" id="PTHR35021">
    <property type="match status" value="1"/>
</dbReference>